<dbReference type="InterPro" id="IPR007140">
    <property type="entry name" value="DUF350"/>
</dbReference>
<dbReference type="STRING" id="889306.KP78_32930"/>
<dbReference type="Proteomes" id="UP000031938">
    <property type="component" value="Unassembled WGS sequence"/>
</dbReference>
<evidence type="ECO:0000313" key="8">
    <source>
        <dbReference type="EMBL" id="KIL44329.1"/>
    </source>
</evidence>
<evidence type="ECO:0000256" key="3">
    <source>
        <dbReference type="ARBA" id="ARBA00022475"/>
    </source>
</evidence>
<keyword evidence="4 7" id="KW-0812">Transmembrane</keyword>
<dbReference type="PANTHER" id="PTHR40043">
    <property type="entry name" value="UPF0719 INNER MEMBRANE PROTEIN YJFL"/>
    <property type="match status" value="1"/>
</dbReference>
<dbReference type="PANTHER" id="PTHR40043:SF1">
    <property type="entry name" value="UPF0719 INNER MEMBRANE PROTEIN YJFL"/>
    <property type="match status" value="1"/>
</dbReference>
<accession>A0A0C2RRE7</accession>
<feature type="transmembrane region" description="Helical" evidence="7">
    <location>
        <begin position="107"/>
        <end position="130"/>
    </location>
</feature>
<keyword evidence="6 7" id="KW-0472">Membrane</keyword>
<dbReference type="EMBL" id="JXRP01000019">
    <property type="protein sequence ID" value="KIL44329.1"/>
    <property type="molecule type" value="Genomic_DNA"/>
</dbReference>
<protein>
    <submittedName>
        <fullName evidence="8">Membrane protein</fullName>
    </submittedName>
</protein>
<organism evidence="8 9">
    <name type="scientific">Jeotgalibacillus soli</name>
    <dbReference type="NCBI Taxonomy" id="889306"/>
    <lineage>
        <taxon>Bacteria</taxon>
        <taxon>Bacillati</taxon>
        <taxon>Bacillota</taxon>
        <taxon>Bacilli</taxon>
        <taxon>Bacillales</taxon>
        <taxon>Caryophanaceae</taxon>
        <taxon>Jeotgalibacillus</taxon>
    </lineage>
</organism>
<dbReference type="RefSeq" id="WP_041090213.1">
    <property type="nucleotide sequence ID" value="NZ_JXRP01000019.1"/>
</dbReference>
<evidence type="ECO:0000256" key="4">
    <source>
        <dbReference type="ARBA" id="ARBA00022692"/>
    </source>
</evidence>
<keyword evidence="9" id="KW-1185">Reference proteome</keyword>
<evidence type="ECO:0000256" key="1">
    <source>
        <dbReference type="ARBA" id="ARBA00004651"/>
    </source>
</evidence>
<dbReference type="Pfam" id="PF03994">
    <property type="entry name" value="DUF350"/>
    <property type="match status" value="1"/>
</dbReference>
<name>A0A0C2RRE7_9BACL</name>
<comment type="similarity">
    <text evidence="2">Belongs to the UPF0719 family.</text>
</comment>
<reference evidence="8 9" key="1">
    <citation type="submission" date="2015-01" db="EMBL/GenBank/DDBJ databases">
        <title>Genome sequencing of Jeotgalibacillus soli.</title>
        <authorList>
            <person name="Goh K.M."/>
            <person name="Chan K.-G."/>
            <person name="Yaakop A.S."/>
            <person name="Ee R."/>
            <person name="Gan H.M."/>
            <person name="Chan C.S."/>
        </authorList>
    </citation>
    <scope>NUCLEOTIDE SEQUENCE [LARGE SCALE GENOMIC DNA]</scope>
    <source>
        <strain evidence="8 9">P9</strain>
    </source>
</reference>
<evidence type="ECO:0000256" key="6">
    <source>
        <dbReference type="ARBA" id="ARBA00023136"/>
    </source>
</evidence>
<sequence length="131" mass="14555">MEEFLLTVMYFIIAVMIVVIGLFLFEILTRKYKDWDEILNENKAVALSISGKIIGICIILAFAIYNSFSLTQTLIWGVIGVVLQLLAYVIFELLTRKFSVEEQLKQGNIAVGIISFAISVGLAFVIGASIT</sequence>
<gene>
    <name evidence="8" type="ORF">KP78_32930</name>
</gene>
<comment type="subcellular location">
    <subcellularLocation>
        <location evidence="1">Cell membrane</location>
        <topology evidence="1">Multi-pass membrane protein</topology>
    </subcellularLocation>
</comment>
<dbReference type="GO" id="GO:0005886">
    <property type="term" value="C:plasma membrane"/>
    <property type="evidence" value="ECO:0007669"/>
    <property type="project" value="UniProtKB-SubCell"/>
</dbReference>
<keyword evidence="5 7" id="KW-1133">Transmembrane helix</keyword>
<feature type="transmembrane region" description="Helical" evidence="7">
    <location>
        <begin position="6"/>
        <end position="25"/>
    </location>
</feature>
<evidence type="ECO:0000256" key="7">
    <source>
        <dbReference type="SAM" id="Phobius"/>
    </source>
</evidence>
<evidence type="ECO:0000313" key="9">
    <source>
        <dbReference type="Proteomes" id="UP000031938"/>
    </source>
</evidence>
<feature type="transmembrane region" description="Helical" evidence="7">
    <location>
        <begin position="45"/>
        <end position="68"/>
    </location>
</feature>
<feature type="transmembrane region" description="Helical" evidence="7">
    <location>
        <begin position="74"/>
        <end position="95"/>
    </location>
</feature>
<dbReference type="PATRIC" id="fig|889306.3.peg.3308"/>
<keyword evidence="3" id="KW-1003">Cell membrane</keyword>
<proteinExistence type="inferred from homology"/>
<comment type="caution">
    <text evidence="8">The sequence shown here is derived from an EMBL/GenBank/DDBJ whole genome shotgun (WGS) entry which is preliminary data.</text>
</comment>
<evidence type="ECO:0000256" key="2">
    <source>
        <dbReference type="ARBA" id="ARBA00005779"/>
    </source>
</evidence>
<dbReference type="OrthoDB" id="2678278at2"/>
<evidence type="ECO:0000256" key="5">
    <source>
        <dbReference type="ARBA" id="ARBA00022989"/>
    </source>
</evidence>
<dbReference type="AlphaFoldDB" id="A0A0C2RRE7"/>